<dbReference type="InterPro" id="IPR057982">
    <property type="entry name" value="TPR_NAA35"/>
</dbReference>
<dbReference type="GO" id="GO:0031417">
    <property type="term" value="C:NatC complex"/>
    <property type="evidence" value="ECO:0007669"/>
    <property type="project" value="InterPro"/>
</dbReference>
<comment type="subcellular location">
    <subcellularLocation>
        <location evidence="1">Cytoplasm</location>
    </subcellularLocation>
</comment>
<feature type="domain" description="NAA35-like N-terminal" evidence="4">
    <location>
        <begin position="35"/>
        <end position="199"/>
    </location>
</feature>
<dbReference type="STRING" id="58919.A0A316ZHS3"/>
<evidence type="ECO:0000259" key="4">
    <source>
        <dbReference type="Pfam" id="PF04112"/>
    </source>
</evidence>
<dbReference type="RefSeq" id="XP_025600102.1">
    <property type="nucleotide sequence ID" value="XM_025745077.1"/>
</dbReference>
<evidence type="ECO:0000313" key="7">
    <source>
        <dbReference type="Proteomes" id="UP000245946"/>
    </source>
</evidence>
<sequence>MHALSLAGPSRSPPEPALEDVTEQLRRACRTLPQGQLAHVDGFALFDTLSAIELLDPRMDSGVLAVPPHMLAACDRLTPEEAAHTPAFDPNARLSVQDMCWLMDRTLATEVAWHSGAPLSASVHTCLYIHEVLDLFNGGPDAAVLDDDLLEHVLQPYLVALLKSVSLAWDELVGGNLTDGEDFSGDKAGISLCEGLTVASALRGLDAAMAWVQAAEPAQLRPKDAASLMRRLELRKHLLSTFALLALANSGRNLRAAQMLAKPASAYTSERALADLPVALSELRDALAALSPDADTTGTCLSDPALAKAPSPIARAGFDVHFARRLASSGQGDPGMPPPRPVELPEPSKTVEFMHSLADGVEKACDMIDGAQWSMWRGVFVSRAVTFQQRPECAFVRSLLQSVGCSFSQVAFGRYPLPFLPASLLETVGAISLRSIASQMAKLAAASDEPRPGPRAPPLPPDSPLGAHLALESFMQRLAGQTVNYFSCLAQNRSRGKRKLAGAYAEWVKLAEEAQELGRHLSRLLPSGTLHPDVIFACVQHVILDIMMHITMSGLELELYAPHELVYVYWMAASIAHEQGSVLKSLSDDVKSRRDAAGVDDARAPFDATLDYLRRETQKAQAVGEASLATMLLYPTLTPTRQRPWPLVACPADDASLLAGPAPPSIADAAATSEAQEAMSWACFARRFKWLGVRGRPASGEQITMLYEDWAREMDAWAEKDDAEMLSAACKSLEAASTAAASLRDEEIDDEVERQLAVGLAEVLQANAAAAAAAGAHSEFSSAGTPGQWSWQASGHPWFARLCRTTPA</sequence>
<keyword evidence="3" id="KW-0963">Cytoplasm</keyword>
<name>A0A316ZHS3_9BASI</name>
<reference evidence="6 7" key="1">
    <citation type="journal article" date="2018" name="Mol. Biol. Evol.">
        <title>Broad Genomic Sampling Reveals a Smut Pathogenic Ancestry of the Fungal Clade Ustilaginomycotina.</title>
        <authorList>
            <person name="Kijpornyongpan T."/>
            <person name="Mondo S.J."/>
            <person name="Barry K."/>
            <person name="Sandor L."/>
            <person name="Lee J."/>
            <person name="Lipzen A."/>
            <person name="Pangilinan J."/>
            <person name="LaButti K."/>
            <person name="Hainaut M."/>
            <person name="Henrissat B."/>
            <person name="Grigoriev I.V."/>
            <person name="Spatafora J.W."/>
            <person name="Aime M.C."/>
        </authorList>
    </citation>
    <scope>NUCLEOTIDE SEQUENCE [LARGE SCALE GENOMIC DNA]</scope>
    <source>
        <strain evidence="6 7">MCA 4186</strain>
    </source>
</reference>
<dbReference type="AlphaFoldDB" id="A0A316ZHS3"/>
<dbReference type="EMBL" id="KZ819287">
    <property type="protein sequence ID" value="PWN99823.1"/>
    <property type="molecule type" value="Genomic_DNA"/>
</dbReference>
<dbReference type="OrthoDB" id="269405at2759"/>
<dbReference type="Pfam" id="PF25789">
    <property type="entry name" value="TPR_NAA35"/>
    <property type="match status" value="1"/>
</dbReference>
<proteinExistence type="inferred from homology"/>
<dbReference type="InterPro" id="IPR057983">
    <property type="entry name" value="NAA35-like_N"/>
</dbReference>
<organism evidence="6 7">
    <name type="scientific">Tilletiopsis washingtonensis</name>
    <dbReference type="NCBI Taxonomy" id="58919"/>
    <lineage>
        <taxon>Eukaryota</taxon>
        <taxon>Fungi</taxon>
        <taxon>Dikarya</taxon>
        <taxon>Basidiomycota</taxon>
        <taxon>Ustilaginomycotina</taxon>
        <taxon>Exobasidiomycetes</taxon>
        <taxon>Entylomatales</taxon>
        <taxon>Entylomatales incertae sedis</taxon>
        <taxon>Tilletiopsis</taxon>
    </lineage>
</organism>
<dbReference type="InterPro" id="IPR007244">
    <property type="entry name" value="Naa35_N"/>
</dbReference>
<dbReference type="Pfam" id="PF04112">
    <property type="entry name" value="Mak10"/>
    <property type="match status" value="1"/>
</dbReference>
<dbReference type="PANTHER" id="PTHR21373">
    <property type="entry name" value="GLUCOSE REPRESSIBLE PROTEIN MAK10"/>
    <property type="match status" value="1"/>
</dbReference>
<evidence type="ECO:0000256" key="1">
    <source>
        <dbReference type="ARBA" id="ARBA00004496"/>
    </source>
</evidence>
<comment type="similarity">
    <text evidence="2">Belongs to the MAK10 family.</text>
</comment>
<accession>A0A316ZHS3</accession>
<gene>
    <name evidence="6" type="ORF">FA09DRAFT_359217</name>
</gene>
<evidence type="ECO:0008006" key="8">
    <source>
        <dbReference type="Google" id="ProtNLM"/>
    </source>
</evidence>
<protein>
    <recommendedName>
        <fullName evidence="8">Mak10-domain-containing protein</fullName>
    </recommendedName>
</protein>
<feature type="domain" description="NAA35-like TPR repeats" evidence="5">
    <location>
        <begin position="385"/>
        <end position="575"/>
    </location>
</feature>
<evidence type="ECO:0000256" key="2">
    <source>
        <dbReference type="ARBA" id="ARBA00006289"/>
    </source>
</evidence>
<dbReference type="PANTHER" id="PTHR21373:SF0">
    <property type="entry name" value="N-ALPHA-ACETYLTRANSFERASE 35, NATC AUXILIARY SUBUNIT"/>
    <property type="match status" value="1"/>
</dbReference>
<keyword evidence="7" id="KW-1185">Reference proteome</keyword>
<dbReference type="Proteomes" id="UP000245946">
    <property type="component" value="Unassembled WGS sequence"/>
</dbReference>
<evidence type="ECO:0000256" key="3">
    <source>
        <dbReference type="ARBA" id="ARBA00022490"/>
    </source>
</evidence>
<evidence type="ECO:0000313" key="6">
    <source>
        <dbReference type="EMBL" id="PWN99823.1"/>
    </source>
</evidence>
<dbReference type="GeneID" id="37272621"/>
<evidence type="ECO:0000259" key="5">
    <source>
        <dbReference type="Pfam" id="PF25789"/>
    </source>
</evidence>